<name>A0A239WD58_9ACTN</name>
<dbReference type="eggNOG" id="ENOG5033XX2">
    <property type="taxonomic scope" value="Bacteria"/>
</dbReference>
<reference evidence="3 4" key="1">
    <citation type="submission" date="2017-06" db="EMBL/GenBank/DDBJ databases">
        <authorList>
            <consortium name="Pathogen Informatics"/>
        </authorList>
    </citation>
    <scope>NUCLEOTIDE SEQUENCE [LARGE SCALE GENOMIC DNA]</scope>
    <source>
        <strain evidence="3 4">NCTC11865</strain>
    </source>
</reference>
<evidence type="ECO:0000256" key="2">
    <source>
        <dbReference type="SAM" id="Phobius"/>
    </source>
</evidence>
<organism evidence="3 4">
    <name type="scientific">Cutibacterium granulosum</name>
    <dbReference type="NCBI Taxonomy" id="33011"/>
    <lineage>
        <taxon>Bacteria</taxon>
        <taxon>Bacillati</taxon>
        <taxon>Actinomycetota</taxon>
        <taxon>Actinomycetes</taxon>
        <taxon>Propionibacteriales</taxon>
        <taxon>Propionibacteriaceae</taxon>
        <taxon>Cutibacterium</taxon>
    </lineage>
</organism>
<keyword evidence="2" id="KW-0472">Membrane</keyword>
<dbReference type="EMBL" id="LT906441">
    <property type="protein sequence ID" value="SNV32016.1"/>
    <property type="molecule type" value="Genomic_DNA"/>
</dbReference>
<sequence length="229" mass="26245">MSVEPRCFSPDVQGSSGQLGDGQDRPREPSWGVGRDPAQPRIFSQARILVPMGLVGAAGLTWGGPPQLIHDAVHGTADIYEYIVLILGSLSGYWLLAHGLWRRFGVDRDKVWTRFGHLFYREIHFDQVSRIGTGMERYKVWAGTTKINLDYNRFDYTLVYLRLLEELHHRRIRLPGADITDPDWEQAAQLWRNILAGEAYGHHQRFYATHPEQLARLNALTQPPDHYDT</sequence>
<feature type="region of interest" description="Disordered" evidence="1">
    <location>
        <begin position="1"/>
        <end position="38"/>
    </location>
</feature>
<dbReference type="Proteomes" id="UP000215332">
    <property type="component" value="Chromosome 1"/>
</dbReference>
<feature type="transmembrane region" description="Helical" evidence="2">
    <location>
        <begin position="82"/>
        <end position="101"/>
    </location>
</feature>
<evidence type="ECO:0000256" key="1">
    <source>
        <dbReference type="SAM" id="MobiDB-lite"/>
    </source>
</evidence>
<keyword evidence="2" id="KW-0812">Transmembrane</keyword>
<accession>A0A239WD58</accession>
<dbReference type="KEGG" id="cgrn:4412665_00717"/>
<protein>
    <submittedName>
        <fullName evidence="3">Uncharacterized protein</fullName>
    </submittedName>
</protein>
<gene>
    <name evidence="3" type="ORF">SAMEA4412665_00717</name>
</gene>
<proteinExistence type="predicted"/>
<dbReference type="AlphaFoldDB" id="A0A239WD58"/>
<evidence type="ECO:0000313" key="3">
    <source>
        <dbReference type="EMBL" id="SNV32016.1"/>
    </source>
</evidence>
<evidence type="ECO:0000313" key="4">
    <source>
        <dbReference type="Proteomes" id="UP000215332"/>
    </source>
</evidence>
<feature type="transmembrane region" description="Helical" evidence="2">
    <location>
        <begin position="45"/>
        <end position="62"/>
    </location>
</feature>
<keyword evidence="2" id="KW-1133">Transmembrane helix</keyword>